<keyword evidence="1" id="KW-0812">Transmembrane</keyword>
<proteinExistence type="predicted"/>
<reference evidence="2 3" key="1">
    <citation type="submission" date="2019-07" db="EMBL/GenBank/DDBJ databases">
        <title>WGS assembly of Gossypium tomentosum.</title>
        <authorList>
            <person name="Chen Z.J."/>
            <person name="Sreedasyam A."/>
            <person name="Ando A."/>
            <person name="Song Q."/>
            <person name="De L."/>
            <person name="Hulse-Kemp A."/>
            <person name="Ding M."/>
            <person name="Ye W."/>
            <person name="Kirkbride R."/>
            <person name="Jenkins J."/>
            <person name="Plott C."/>
            <person name="Lovell J."/>
            <person name="Lin Y.-M."/>
            <person name="Vaughn R."/>
            <person name="Liu B."/>
            <person name="Li W."/>
            <person name="Simpson S."/>
            <person name="Scheffler B."/>
            <person name="Saski C."/>
            <person name="Grover C."/>
            <person name="Hu G."/>
            <person name="Conover J."/>
            <person name="Carlson J."/>
            <person name="Shu S."/>
            <person name="Boston L."/>
            <person name="Williams M."/>
            <person name="Peterson D."/>
            <person name="Mcgee K."/>
            <person name="Jones D."/>
            <person name="Wendel J."/>
            <person name="Stelly D."/>
            <person name="Grimwood J."/>
            <person name="Schmutz J."/>
        </authorList>
    </citation>
    <scope>NUCLEOTIDE SEQUENCE [LARGE SCALE GENOMIC DNA]</scope>
    <source>
        <strain evidence="2">7179.01</strain>
    </source>
</reference>
<evidence type="ECO:0000313" key="3">
    <source>
        <dbReference type="Proteomes" id="UP000322667"/>
    </source>
</evidence>
<evidence type="ECO:0000313" key="2">
    <source>
        <dbReference type="EMBL" id="TYI19987.1"/>
    </source>
</evidence>
<name>A0A5D2PUS8_GOSTO</name>
<feature type="transmembrane region" description="Helical" evidence="1">
    <location>
        <begin position="46"/>
        <end position="63"/>
    </location>
</feature>
<dbReference type="AlphaFoldDB" id="A0A5D2PUS8"/>
<dbReference type="Proteomes" id="UP000322667">
    <property type="component" value="Chromosome A07"/>
</dbReference>
<keyword evidence="1" id="KW-0472">Membrane</keyword>
<gene>
    <name evidence="2" type="ORF">ES332_A07G203100v1</name>
</gene>
<evidence type="ECO:0008006" key="4">
    <source>
        <dbReference type="Google" id="ProtNLM"/>
    </source>
</evidence>
<dbReference type="EMBL" id="CM017616">
    <property type="protein sequence ID" value="TYI19987.1"/>
    <property type="molecule type" value="Genomic_DNA"/>
</dbReference>
<feature type="transmembrane region" description="Helical" evidence="1">
    <location>
        <begin position="69"/>
        <end position="88"/>
    </location>
</feature>
<accession>A0A5D2PUS8</accession>
<keyword evidence="1" id="KW-1133">Transmembrane helix</keyword>
<keyword evidence="3" id="KW-1185">Reference proteome</keyword>
<evidence type="ECO:0000256" key="1">
    <source>
        <dbReference type="SAM" id="Phobius"/>
    </source>
</evidence>
<organism evidence="2 3">
    <name type="scientific">Gossypium tomentosum</name>
    <name type="common">Hawaiian cotton</name>
    <name type="synonym">Gossypium sandvicense</name>
    <dbReference type="NCBI Taxonomy" id="34277"/>
    <lineage>
        <taxon>Eukaryota</taxon>
        <taxon>Viridiplantae</taxon>
        <taxon>Streptophyta</taxon>
        <taxon>Embryophyta</taxon>
        <taxon>Tracheophyta</taxon>
        <taxon>Spermatophyta</taxon>
        <taxon>Magnoliopsida</taxon>
        <taxon>eudicotyledons</taxon>
        <taxon>Gunneridae</taxon>
        <taxon>Pentapetalae</taxon>
        <taxon>rosids</taxon>
        <taxon>malvids</taxon>
        <taxon>Malvales</taxon>
        <taxon>Malvaceae</taxon>
        <taxon>Malvoideae</taxon>
        <taxon>Gossypium</taxon>
    </lineage>
</organism>
<sequence>MLIPARKRGHHGGNGRNPGTNVWSLVVVRCCVGGEDKGLLGGYCSAPCYLGVAVWLNLCLGFGPLGHIVHGYLGLGLVELFVIVLDCYKI</sequence>
<protein>
    <recommendedName>
        <fullName evidence="4">Transmembrane protein</fullName>
    </recommendedName>
</protein>